<name>A0A316DFR0_9BACL</name>
<reference evidence="1 2" key="1">
    <citation type="submission" date="2018-05" db="EMBL/GenBank/DDBJ databases">
        <title>Genomic Encyclopedia of Type Strains, Phase IV (KMG-IV): sequencing the most valuable type-strain genomes for metagenomic binning, comparative biology and taxonomic classification.</title>
        <authorList>
            <person name="Goeker M."/>
        </authorList>
    </citation>
    <scope>NUCLEOTIDE SEQUENCE [LARGE SCALE GENOMIC DNA]</scope>
    <source>
        <strain evidence="1 2">DSM 18773</strain>
    </source>
</reference>
<dbReference type="Gene3D" id="2.40.300.10">
    <property type="entry name" value="Head decoration protein D"/>
    <property type="match status" value="1"/>
</dbReference>
<dbReference type="OrthoDB" id="1955632at2"/>
<dbReference type="Pfam" id="PF02924">
    <property type="entry name" value="HDPD"/>
    <property type="match status" value="1"/>
</dbReference>
<dbReference type="Proteomes" id="UP000245634">
    <property type="component" value="Unassembled WGS sequence"/>
</dbReference>
<dbReference type="AlphaFoldDB" id="A0A316DFR0"/>
<evidence type="ECO:0000313" key="1">
    <source>
        <dbReference type="EMBL" id="PWK16069.1"/>
    </source>
</evidence>
<evidence type="ECO:0000313" key="2">
    <source>
        <dbReference type="Proteomes" id="UP000245634"/>
    </source>
</evidence>
<accession>A0A316DFR0</accession>
<protein>
    <submittedName>
        <fullName evidence="1">Bacteriophage lambda head decoration protein D</fullName>
    </submittedName>
</protein>
<dbReference type="EMBL" id="QGGL01000002">
    <property type="protein sequence ID" value="PWK16069.1"/>
    <property type="molecule type" value="Genomic_DNA"/>
</dbReference>
<comment type="caution">
    <text evidence="1">The sequence shown here is derived from an EMBL/GenBank/DDBJ whole genome shotgun (WGS) entry which is preliminary data.</text>
</comment>
<proteinExistence type="predicted"/>
<dbReference type="InterPro" id="IPR004195">
    <property type="entry name" value="Head_decoration_D"/>
</dbReference>
<gene>
    <name evidence="1" type="ORF">C7459_102316</name>
</gene>
<organism evidence="1 2">
    <name type="scientific">Tumebacillus permanentifrigoris</name>
    <dbReference type="NCBI Taxonomy" id="378543"/>
    <lineage>
        <taxon>Bacteria</taxon>
        <taxon>Bacillati</taxon>
        <taxon>Bacillota</taxon>
        <taxon>Bacilli</taxon>
        <taxon>Bacillales</taxon>
        <taxon>Alicyclobacillaceae</taxon>
        <taxon>Tumebacillus</taxon>
    </lineage>
</organism>
<sequence length="124" mass="12861">MSEQLISSTSCSADNLFAGGVQRAVTGVVTLKAGLAYTRGTVVGLITAEDKAVAADSTKTDGSERPNGILTDDVDATMADVITTVYLTGEFNEAALTFGGTDTADDHKQTLRDIGIFLKSNVKA</sequence>
<dbReference type="RefSeq" id="WP_109686498.1">
    <property type="nucleotide sequence ID" value="NZ_QGGL01000002.1"/>
</dbReference>
<keyword evidence="2" id="KW-1185">Reference proteome</keyword>